<dbReference type="AlphaFoldDB" id="A0AAE0L425"/>
<accession>A0AAE0L425</accession>
<dbReference type="Proteomes" id="UP001190700">
    <property type="component" value="Unassembled WGS sequence"/>
</dbReference>
<proteinExistence type="predicted"/>
<organism evidence="1 2">
    <name type="scientific">Cymbomonas tetramitiformis</name>
    <dbReference type="NCBI Taxonomy" id="36881"/>
    <lineage>
        <taxon>Eukaryota</taxon>
        <taxon>Viridiplantae</taxon>
        <taxon>Chlorophyta</taxon>
        <taxon>Pyramimonadophyceae</taxon>
        <taxon>Pyramimonadales</taxon>
        <taxon>Pyramimonadaceae</taxon>
        <taxon>Cymbomonas</taxon>
    </lineage>
</organism>
<sequence length="207" mass="22197">MAKLAVEQGTEYTDFVKTCTGVNMAPDPVDAEDAIDTNHMELEELDDSVFQAIQSSPETALYEGVAHADVRNEVEQEVLDNIDMPISFQAPEDPAPIAPVATPNRTSVYLENLQEAVLSSKSATELVKRLAELRKEIGRAPKTGSLQDGGNILSEAAAKQIKVVLTNDSGSIDVGAAIRMRNDLANAEISQQATTHSISFGKVATTQ</sequence>
<dbReference type="EMBL" id="LGRX02010041">
    <property type="protein sequence ID" value="KAK3271054.1"/>
    <property type="molecule type" value="Genomic_DNA"/>
</dbReference>
<name>A0AAE0L425_9CHLO</name>
<comment type="caution">
    <text evidence="1">The sequence shown here is derived from an EMBL/GenBank/DDBJ whole genome shotgun (WGS) entry which is preliminary data.</text>
</comment>
<evidence type="ECO:0000313" key="2">
    <source>
        <dbReference type="Proteomes" id="UP001190700"/>
    </source>
</evidence>
<gene>
    <name evidence="1" type="ORF">CYMTET_20575</name>
</gene>
<evidence type="ECO:0000313" key="1">
    <source>
        <dbReference type="EMBL" id="KAK3271054.1"/>
    </source>
</evidence>
<keyword evidence="2" id="KW-1185">Reference proteome</keyword>
<protein>
    <submittedName>
        <fullName evidence="1">Uncharacterized protein</fullName>
    </submittedName>
</protein>
<reference evidence="1 2" key="1">
    <citation type="journal article" date="2015" name="Genome Biol. Evol.">
        <title>Comparative Genomics of a Bacterivorous Green Alga Reveals Evolutionary Causalities and Consequences of Phago-Mixotrophic Mode of Nutrition.</title>
        <authorList>
            <person name="Burns J.A."/>
            <person name="Paasch A."/>
            <person name="Narechania A."/>
            <person name="Kim E."/>
        </authorList>
    </citation>
    <scope>NUCLEOTIDE SEQUENCE [LARGE SCALE GENOMIC DNA]</scope>
    <source>
        <strain evidence="1 2">PLY_AMNH</strain>
    </source>
</reference>